<dbReference type="PANTHER" id="PTHR33406:SF13">
    <property type="entry name" value="MEMBRANE PROTEIN YDFJ"/>
    <property type="match status" value="1"/>
</dbReference>
<feature type="transmembrane region" description="Helical" evidence="6">
    <location>
        <begin position="220"/>
        <end position="247"/>
    </location>
</feature>
<sequence length="737" mass="77181">MPHVKLALLCFRHAYVVLFLWAALLTAASALALQLPGSLRGHGLEIPDGNYREAHRLLAKEFRIPEEPVIVYVEPTGSSSPAAIEQFVHEAANRIRTVGGVERVSGPVLAKSGLAAYAAVTIAVQPSGQERLIAELRNRLPASTAFTAGLAGKPVVQADVNAAARRDLLRAELIGLPVAFVILRIAFGSWTAALLPIALGVSAVTGAMGIASAWSGRIPWSVFVLSVIPMTGLAIGLDFALILVARFREELRLTPSAEAAAKTAMRTAGCAVIVSSACVLLGLGGIAALPLPMFSTVALAAMLTVTLALLLSFTLLPALLAVAAPLLQSLPAPSARRRTSLTGRWCDAVLRRPVAAAVFAALLLSFFLLPLGGMKLAVPGPDSLPASYESRRTAEAFARAGFEPPVSTRIWIVAEAAGGSPLKLHSRPWSPGQAEAAAALAVRLQNDPLVLDVSSAASAAALPAERLRELLLQPGQAVRYAPGTAGYIQHKYTLLSVTLAAEPSSTEAREWVDRLLTETKSAAFFTSMSDSFVTSLNSPIRLYVGGEAAYERELFAVLANRLPLAAGFIAAANLLMLLAAFRAAIIAVKTVLMHLAGLGAAFGIVTLVCQDGRFGLEPTNIAIMIPVFIFGLVFGISMDYGVFLLARISEAYRRTGSNAAAIREGVEATGPLITAAAAIMIAVTIPFAAADVAGVRQLGIGIAAAIALDATVVRLLLVPALMQLLGRCNWWPGRTGA</sequence>
<keyword evidence="4 6" id="KW-1133">Transmembrane helix</keyword>
<evidence type="ECO:0000256" key="4">
    <source>
        <dbReference type="ARBA" id="ARBA00022989"/>
    </source>
</evidence>
<gene>
    <name evidence="8" type="ORF">ACFFK0_26065</name>
</gene>
<evidence type="ECO:0000256" key="2">
    <source>
        <dbReference type="ARBA" id="ARBA00022475"/>
    </source>
</evidence>
<evidence type="ECO:0000256" key="5">
    <source>
        <dbReference type="ARBA" id="ARBA00023136"/>
    </source>
</evidence>
<protein>
    <submittedName>
        <fullName evidence="8">MMPL family transporter</fullName>
    </submittedName>
</protein>
<feature type="transmembrane region" description="Helical" evidence="6">
    <location>
        <begin position="621"/>
        <end position="645"/>
    </location>
</feature>
<dbReference type="InterPro" id="IPR004869">
    <property type="entry name" value="MMPL_dom"/>
</dbReference>
<dbReference type="EMBL" id="JBHLWN010000105">
    <property type="protein sequence ID" value="MFC0215867.1"/>
    <property type="molecule type" value="Genomic_DNA"/>
</dbReference>
<evidence type="ECO:0000256" key="3">
    <source>
        <dbReference type="ARBA" id="ARBA00022692"/>
    </source>
</evidence>
<feature type="transmembrane region" description="Helical" evidence="6">
    <location>
        <begin position="695"/>
        <end position="717"/>
    </location>
</feature>
<feature type="transmembrane region" description="Helical" evidence="6">
    <location>
        <begin position="297"/>
        <end position="327"/>
    </location>
</feature>
<feature type="transmembrane region" description="Helical" evidence="6">
    <location>
        <begin position="666"/>
        <end position="689"/>
    </location>
</feature>
<evidence type="ECO:0000256" key="6">
    <source>
        <dbReference type="SAM" id="Phobius"/>
    </source>
</evidence>
<organism evidence="8 9">
    <name type="scientific">Paenibacillus chartarius</name>
    <dbReference type="NCBI Taxonomy" id="747481"/>
    <lineage>
        <taxon>Bacteria</taxon>
        <taxon>Bacillati</taxon>
        <taxon>Bacillota</taxon>
        <taxon>Bacilli</taxon>
        <taxon>Bacillales</taxon>
        <taxon>Paenibacillaceae</taxon>
        <taxon>Paenibacillus</taxon>
    </lineage>
</organism>
<dbReference type="Pfam" id="PF03176">
    <property type="entry name" value="MMPL"/>
    <property type="match status" value="2"/>
</dbReference>
<feature type="transmembrane region" description="Helical" evidence="6">
    <location>
        <begin position="268"/>
        <end position="291"/>
    </location>
</feature>
<dbReference type="PROSITE" id="PS50156">
    <property type="entry name" value="SSD"/>
    <property type="match status" value="1"/>
</dbReference>
<dbReference type="SUPFAM" id="SSF82866">
    <property type="entry name" value="Multidrug efflux transporter AcrB transmembrane domain"/>
    <property type="match status" value="2"/>
</dbReference>
<evidence type="ECO:0000313" key="8">
    <source>
        <dbReference type="EMBL" id="MFC0215867.1"/>
    </source>
</evidence>
<dbReference type="Proteomes" id="UP001589776">
    <property type="component" value="Unassembled WGS sequence"/>
</dbReference>
<accession>A0ABV6DT98</accession>
<evidence type="ECO:0000313" key="9">
    <source>
        <dbReference type="Proteomes" id="UP001589776"/>
    </source>
</evidence>
<dbReference type="Gene3D" id="1.20.1640.10">
    <property type="entry name" value="Multidrug efflux transporter AcrB transmembrane domain"/>
    <property type="match status" value="2"/>
</dbReference>
<feature type="transmembrane region" description="Helical" evidence="6">
    <location>
        <begin position="194"/>
        <end position="214"/>
    </location>
</feature>
<keyword evidence="5 6" id="KW-0472">Membrane</keyword>
<proteinExistence type="predicted"/>
<evidence type="ECO:0000256" key="1">
    <source>
        <dbReference type="ARBA" id="ARBA00004651"/>
    </source>
</evidence>
<reference evidence="8 9" key="1">
    <citation type="submission" date="2024-09" db="EMBL/GenBank/DDBJ databases">
        <authorList>
            <person name="Sun Q."/>
            <person name="Mori K."/>
        </authorList>
    </citation>
    <scope>NUCLEOTIDE SEQUENCE [LARGE SCALE GENOMIC DNA]</scope>
    <source>
        <strain evidence="8 9">CCM 7759</strain>
    </source>
</reference>
<feature type="transmembrane region" description="Helical" evidence="6">
    <location>
        <begin position="168"/>
        <end position="187"/>
    </location>
</feature>
<name>A0ABV6DT98_9BACL</name>
<keyword evidence="3 6" id="KW-0812">Transmembrane</keyword>
<keyword evidence="2" id="KW-1003">Cell membrane</keyword>
<feature type="domain" description="SSD" evidence="7">
    <location>
        <begin position="198"/>
        <end position="322"/>
    </location>
</feature>
<keyword evidence="9" id="KW-1185">Reference proteome</keyword>
<feature type="transmembrane region" description="Helical" evidence="6">
    <location>
        <begin position="591"/>
        <end position="609"/>
    </location>
</feature>
<comment type="subcellular location">
    <subcellularLocation>
        <location evidence="1">Cell membrane</location>
        <topology evidence="1">Multi-pass membrane protein</topology>
    </subcellularLocation>
</comment>
<feature type="transmembrane region" description="Helical" evidence="6">
    <location>
        <begin position="564"/>
        <end position="584"/>
    </location>
</feature>
<comment type="caution">
    <text evidence="8">The sequence shown here is derived from an EMBL/GenBank/DDBJ whole genome shotgun (WGS) entry which is preliminary data.</text>
</comment>
<evidence type="ECO:0000259" key="7">
    <source>
        <dbReference type="PROSITE" id="PS50156"/>
    </source>
</evidence>
<feature type="transmembrane region" description="Helical" evidence="6">
    <location>
        <begin position="348"/>
        <end position="369"/>
    </location>
</feature>
<dbReference type="PANTHER" id="PTHR33406">
    <property type="entry name" value="MEMBRANE PROTEIN MJ1562-RELATED"/>
    <property type="match status" value="1"/>
</dbReference>
<dbReference type="InterPro" id="IPR050545">
    <property type="entry name" value="Mycobact_MmpL"/>
</dbReference>
<dbReference type="InterPro" id="IPR000731">
    <property type="entry name" value="SSD"/>
</dbReference>
<dbReference type="RefSeq" id="WP_377473467.1">
    <property type="nucleotide sequence ID" value="NZ_JBHLWN010000105.1"/>
</dbReference>